<proteinExistence type="predicted"/>
<dbReference type="PROSITE" id="PS50181">
    <property type="entry name" value="FBOX"/>
    <property type="match status" value="1"/>
</dbReference>
<accession>A0A9W9UDY5</accession>
<dbReference type="EMBL" id="JAPZBQ010000004">
    <property type="protein sequence ID" value="KAJ5335504.1"/>
    <property type="molecule type" value="Genomic_DNA"/>
</dbReference>
<evidence type="ECO:0000313" key="2">
    <source>
        <dbReference type="EMBL" id="KAJ5335504.1"/>
    </source>
</evidence>
<dbReference type="InterPro" id="IPR032675">
    <property type="entry name" value="LRR_dom_sf"/>
</dbReference>
<reference evidence="2" key="1">
    <citation type="submission" date="2022-12" db="EMBL/GenBank/DDBJ databases">
        <authorList>
            <person name="Petersen C."/>
        </authorList>
    </citation>
    <scope>NUCLEOTIDE SEQUENCE</scope>
    <source>
        <strain evidence="2">IBT 35673</strain>
    </source>
</reference>
<protein>
    <recommendedName>
        <fullName evidence="1">F-box domain-containing protein</fullName>
    </recommendedName>
</protein>
<gene>
    <name evidence="2" type="ORF">N7452_007907</name>
</gene>
<reference evidence="2" key="2">
    <citation type="journal article" date="2023" name="IMA Fungus">
        <title>Comparative genomic study of the Penicillium genus elucidates a diverse pangenome and 15 lateral gene transfer events.</title>
        <authorList>
            <person name="Petersen C."/>
            <person name="Sorensen T."/>
            <person name="Nielsen M.R."/>
            <person name="Sondergaard T.E."/>
            <person name="Sorensen J.L."/>
            <person name="Fitzpatrick D.A."/>
            <person name="Frisvad J.C."/>
            <person name="Nielsen K.L."/>
        </authorList>
    </citation>
    <scope>NUCLEOTIDE SEQUENCE</scope>
    <source>
        <strain evidence="2">IBT 35673</strain>
    </source>
</reference>
<organism evidence="2 3">
    <name type="scientific">Penicillium brevicompactum</name>
    <dbReference type="NCBI Taxonomy" id="5074"/>
    <lineage>
        <taxon>Eukaryota</taxon>
        <taxon>Fungi</taxon>
        <taxon>Dikarya</taxon>
        <taxon>Ascomycota</taxon>
        <taxon>Pezizomycotina</taxon>
        <taxon>Eurotiomycetes</taxon>
        <taxon>Eurotiomycetidae</taxon>
        <taxon>Eurotiales</taxon>
        <taxon>Aspergillaceae</taxon>
        <taxon>Penicillium</taxon>
    </lineage>
</organism>
<dbReference type="Gene3D" id="3.80.10.10">
    <property type="entry name" value="Ribonuclease Inhibitor"/>
    <property type="match status" value="1"/>
</dbReference>
<dbReference type="SUPFAM" id="SSF52047">
    <property type="entry name" value="RNI-like"/>
    <property type="match status" value="1"/>
</dbReference>
<name>A0A9W9UDY5_PENBR</name>
<feature type="domain" description="F-box" evidence="1">
    <location>
        <begin position="4"/>
        <end position="51"/>
    </location>
</feature>
<dbReference type="Proteomes" id="UP001147695">
    <property type="component" value="Unassembled WGS sequence"/>
</dbReference>
<comment type="caution">
    <text evidence="2">The sequence shown here is derived from an EMBL/GenBank/DDBJ whole genome shotgun (WGS) entry which is preliminary data.</text>
</comment>
<dbReference type="AlphaFoldDB" id="A0A9W9UDY5"/>
<sequence length="440" mass="50049">MNEPVSLLKLPTEILENILSQARPSLGTLKAISQCCHRMHAIAVPHVFKSVVIRTPESMSRFLETAASSHRLTSLIREFQVHYHDLDEDTTDSPEDIEPVLSSLVNLESLVLRSSWFSWHKDKKMKLLIHPQETLPALRSVILSRDYGYDFSFPVSSYGSLLHHPGLERLTIAGAQFQLKIDNEHGAAIRSTNLQELTLLNCALQARDLEDMLRYPKQLKHFTIKGQEERTDMGPFFSDDDRRLYINALRTHSSSLETLDIDIQYNITEEPIDLSDFSVVHSLTISPRMVIGDNEQLWLKEASTLDWAKLLPPNLQHLTFRNEVGVFPIVQMYEAVREGYIKLRSLTCLLASNIQEDGSPVFSEWSLGAIDTQGVLVFRSPDELMSELSPDGVSYSQGFQALGVEFSVVEVPRTEMLPGYDSCPCPCWIYKHRLYDDSVW</sequence>
<evidence type="ECO:0000313" key="3">
    <source>
        <dbReference type="Proteomes" id="UP001147695"/>
    </source>
</evidence>
<evidence type="ECO:0000259" key="1">
    <source>
        <dbReference type="PROSITE" id="PS50181"/>
    </source>
</evidence>
<dbReference type="InterPro" id="IPR001810">
    <property type="entry name" value="F-box_dom"/>
</dbReference>